<keyword evidence="8" id="KW-0732">Signal</keyword>
<dbReference type="InterPro" id="IPR023408">
    <property type="entry name" value="MscS_beta-dom_sf"/>
</dbReference>
<comment type="subcellular location">
    <subcellularLocation>
        <location evidence="1">Cell membrane</location>
        <topology evidence="1">Multi-pass membrane protein</topology>
    </subcellularLocation>
</comment>
<dbReference type="RefSeq" id="WP_115585608.1">
    <property type="nucleotide sequence ID" value="NZ_CP025544.1"/>
</dbReference>
<feature type="chain" id="PRO_5017021564" description="Mechanosensitive ion channel" evidence="8">
    <location>
        <begin position="22"/>
        <end position="1181"/>
    </location>
</feature>
<dbReference type="Pfam" id="PF00924">
    <property type="entry name" value="MS_channel_2nd"/>
    <property type="match status" value="1"/>
</dbReference>
<comment type="similarity">
    <text evidence="2">Belongs to the MscS (TC 1.A.23) family.</text>
</comment>
<feature type="domain" description="Mechanosensitive ion channel MscS C-terminal" evidence="10">
    <location>
        <begin position="1087"/>
        <end position="1170"/>
    </location>
</feature>
<evidence type="ECO:0000256" key="3">
    <source>
        <dbReference type="ARBA" id="ARBA00022475"/>
    </source>
</evidence>
<dbReference type="PANTHER" id="PTHR30347">
    <property type="entry name" value="POTASSIUM CHANNEL RELATED"/>
    <property type="match status" value="1"/>
</dbReference>
<dbReference type="Gene3D" id="3.30.70.100">
    <property type="match status" value="1"/>
</dbReference>
<dbReference type="InterPro" id="IPR006685">
    <property type="entry name" value="MscS_channel_2nd"/>
</dbReference>
<evidence type="ECO:0000256" key="2">
    <source>
        <dbReference type="ARBA" id="ARBA00008017"/>
    </source>
</evidence>
<feature type="transmembrane region" description="Helical" evidence="7">
    <location>
        <begin position="870"/>
        <end position="894"/>
    </location>
</feature>
<keyword evidence="6 7" id="KW-0472">Membrane</keyword>
<evidence type="ECO:0000256" key="1">
    <source>
        <dbReference type="ARBA" id="ARBA00004651"/>
    </source>
</evidence>
<dbReference type="PANTHER" id="PTHR30347:SF1">
    <property type="entry name" value="MECHANOSENSITIVE CHANNEL MSCK"/>
    <property type="match status" value="1"/>
</dbReference>
<evidence type="ECO:0000256" key="4">
    <source>
        <dbReference type="ARBA" id="ARBA00022692"/>
    </source>
</evidence>
<organism evidence="11 12">
    <name type="scientific">Candidatus Chromulinivorax destructor</name>
    <dbReference type="NCBI Taxonomy" id="2066483"/>
    <lineage>
        <taxon>Bacteria</taxon>
        <taxon>Candidatus Babelota</taxon>
        <taxon>Candidatus Babeliae</taxon>
        <taxon>Candidatus Babeliales</taxon>
        <taxon>Candidatus Chromulinivoraceae</taxon>
        <taxon>Candidatus Chromulinivorax</taxon>
    </lineage>
</organism>
<dbReference type="OrthoDB" id="9799209at2"/>
<dbReference type="InterPro" id="IPR010920">
    <property type="entry name" value="LSM_dom_sf"/>
</dbReference>
<feature type="transmembrane region" description="Helical" evidence="7">
    <location>
        <begin position="639"/>
        <end position="663"/>
    </location>
</feature>
<dbReference type="InterPro" id="IPR049278">
    <property type="entry name" value="MS_channel_C"/>
</dbReference>
<evidence type="ECO:0000256" key="6">
    <source>
        <dbReference type="ARBA" id="ARBA00023136"/>
    </source>
</evidence>
<keyword evidence="3" id="KW-1003">Cell membrane</keyword>
<gene>
    <name evidence="11" type="ORF">C0J27_02440</name>
</gene>
<evidence type="ECO:0000256" key="7">
    <source>
        <dbReference type="SAM" id="Phobius"/>
    </source>
</evidence>
<dbReference type="Proteomes" id="UP000254834">
    <property type="component" value="Chromosome"/>
</dbReference>
<accession>A0A345ZBC6</accession>
<evidence type="ECO:0000256" key="5">
    <source>
        <dbReference type="ARBA" id="ARBA00022989"/>
    </source>
</evidence>
<evidence type="ECO:0000259" key="9">
    <source>
        <dbReference type="Pfam" id="PF00924"/>
    </source>
</evidence>
<evidence type="ECO:0000313" key="11">
    <source>
        <dbReference type="EMBL" id="AXK60593.1"/>
    </source>
</evidence>
<feature type="transmembrane region" description="Helical" evidence="7">
    <location>
        <begin position="717"/>
        <end position="741"/>
    </location>
</feature>
<feature type="transmembrane region" description="Helical" evidence="7">
    <location>
        <begin position="922"/>
        <end position="945"/>
    </location>
</feature>
<dbReference type="KEGG" id="cdes:C0J27_02440"/>
<dbReference type="InterPro" id="IPR052702">
    <property type="entry name" value="MscS-like_channel"/>
</dbReference>
<feature type="transmembrane region" description="Helical" evidence="7">
    <location>
        <begin position="594"/>
        <end position="618"/>
    </location>
</feature>
<feature type="transmembrane region" description="Helical" evidence="7">
    <location>
        <begin position="793"/>
        <end position="812"/>
    </location>
</feature>
<feature type="transmembrane region" description="Helical" evidence="7">
    <location>
        <begin position="747"/>
        <end position="767"/>
    </location>
</feature>
<feature type="transmembrane region" description="Helical" evidence="7">
    <location>
        <begin position="669"/>
        <end position="696"/>
    </location>
</feature>
<keyword evidence="5 7" id="KW-1133">Transmembrane helix</keyword>
<name>A0A345ZBC6_9BACT</name>
<sequence length="1181" mass="138150">MKKYMHKALFCLLMSSVSGFALHLQPVGFDALKDSVMPNTGLKFFIGEDAAQKQNMLETLKVEYKALLEKSKLQSDAIEKQMILVKKEIDNLKTTPANGNNEYLSKKLNLLNNKYQLLPDVRETRQQIAEYMKQHIEYLDKYFQSLDEPNDEIEEKSLYAFSDLQILTHKIMLEQEALSRLQIKKENEESVVARSENFITTKDKEIKAINDYIESLKKSNHADVKNQVALYNLEKEVLMQERELDALRVEEHVRSVEFITSQMFVTAQKKIKLEASLVQVRRRMKVDKQDVLFYQQKNNEIKSEVQASKINLMKDRTDLANQKSYMQEELEKLSDRYKISLSNIRQVEDWDVSFDTIQEDFQAISVSLAYLNVAFIDQKIEKIRIELLMQDAKIFHAQALEDAVQSLYAITQSKFHDNDHLETLRNHYKDTKNSIQNMIKSYQDRTGELHMLIKSQHKKLQNIKKYQERLKSYPSNDIAENQRKYNESITLLTKSLKAVERQADVYLKLSEQYASLIELKEESLILTNFMLQELDLIGVWHRSNRAVTLNGIKEIIPNLITFVHNIYGMVQDYIIHFNFFDDAYNFITTSTSQFFTYILLGIFLYIIYLCLLIMLPALYNSFMQISPDMHNIFLLSRMFAVLCGFIQEYLGLIYIWILLFMSLSICHYSIVFVLMFYAFSIVLLTYLSRSFLVYLLDFNKSIGYLLLGESFQNRFRWIFSFFSISTITILFFRKMFMLVMMYQQSEFPIILLRLYHVVIFISVVFSIEKDELLNLIPKTNIYFEEFSKLVDRYYYILSLFCIVMLILSDPYLGGYGHLMWYMILNITMTLILLATMYLIHNAIKTISSLIFFKDTGEFVKKERFDYAKTWYAIFVVILFFLFIALTILLIAQIWGYPIALDQIDKFLNYHIYYGSAGSKLEFIRVAGCIRLLFSPIIGAFLAFLFRRYVLQRVFDIQYVDPGVQDTVMTISRYVIMSATIFIMLELEGLGFLVGYILGIGLVTFGWTFKDLFADVVAYFFILVQRQVKVGDFIKIDDHVLGVVKKIGPRAVILRRKNSVTIVVPNSQILKSPIYNWNYTRGYIAFDDIVFSVPFDSDPEQVKNILHQVLDENHDVLKVPEPLIRLDDFNDKGYTFMVRGYISSTNTLNQWKIASDIRLAIVIHLKAHGISVAQPVMQITMK</sequence>
<dbReference type="EMBL" id="CP025544">
    <property type="protein sequence ID" value="AXK60593.1"/>
    <property type="molecule type" value="Genomic_DNA"/>
</dbReference>
<dbReference type="GO" id="GO:0005886">
    <property type="term" value="C:plasma membrane"/>
    <property type="evidence" value="ECO:0007669"/>
    <property type="project" value="UniProtKB-SubCell"/>
</dbReference>
<reference evidence="11 12" key="1">
    <citation type="submission" date="2017-12" db="EMBL/GenBank/DDBJ databases">
        <title>Chromulinavorax destructans is a abundant pathogen of dominant heterotrophic picoflagllates.</title>
        <authorList>
            <person name="Deeg C.M."/>
            <person name="Zimmer M."/>
            <person name="Suttle C.A."/>
        </authorList>
    </citation>
    <scope>NUCLEOTIDE SEQUENCE [LARGE SCALE GENOMIC DNA]</scope>
    <source>
        <strain evidence="11 12">SeV1</strain>
    </source>
</reference>
<keyword evidence="4 7" id="KW-0812">Transmembrane</keyword>
<dbReference type="InterPro" id="IPR011066">
    <property type="entry name" value="MscS_channel_C_sf"/>
</dbReference>
<dbReference type="SUPFAM" id="SSF82689">
    <property type="entry name" value="Mechanosensitive channel protein MscS (YggB), C-terminal domain"/>
    <property type="match status" value="1"/>
</dbReference>
<feature type="domain" description="Mechanosensitive ion channel MscS" evidence="9">
    <location>
        <begin position="1010"/>
        <end position="1077"/>
    </location>
</feature>
<feature type="transmembrane region" description="Helical" evidence="7">
    <location>
        <begin position="973"/>
        <end position="997"/>
    </location>
</feature>
<dbReference type="AlphaFoldDB" id="A0A345ZBC6"/>
<proteinExistence type="inferred from homology"/>
<dbReference type="GO" id="GO:0055085">
    <property type="term" value="P:transmembrane transport"/>
    <property type="evidence" value="ECO:0007669"/>
    <property type="project" value="InterPro"/>
</dbReference>
<keyword evidence="12" id="KW-1185">Reference proteome</keyword>
<dbReference type="SUPFAM" id="SSF50182">
    <property type="entry name" value="Sm-like ribonucleoproteins"/>
    <property type="match status" value="1"/>
</dbReference>
<protein>
    <recommendedName>
        <fullName evidence="13">Mechanosensitive ion channel</fullName>
    </recommendedName>
</protein>
<evidence type="ECO:0008006" key="13">
    <source>
        <dbReference type="Google" id="ProtNLM"/>
    </source>
</evidence>
<feature type="transmembrane region" description="Helical" evidence="7">
    <location>
        <begin position="818"/>
        <end position="839"/>
    </location>
</feature>
<evidence type="ECO:0000313" key="12">
    <source>
        <dbReference type="Proteomes" id="UP000254834"/>
    </source>
</evidence>
<dbReference type="Gene3D" id="2.30.30.60">
    <property type="match status" value="1"/>
</dbReference>
<evidence type="ECO:0000259" key="10">
    <source>
        <dbReference type="Pfam" id="PF21082"/>
    </source>
</evidence>
<feature type="signal peptide" evidence="8">
    <location>
        <begin position="1"/>
        <end position="21"/>
    </location>
</feature>
<dbReference type="Pfam" id="PF21082">
    <property type="entry name" value="MS_channel_3rd"/>
    <property type="match status" value="1"/>
</dbReference>
<evidence type="ECO:0000256" key="8">
    <source>
        <dbReference type="SAM" id="SignalP"/>
    </source>
</evidence>